<evidence type="ECO:0000313" key="1">
    <source>
        <dbReference type="EMBL" id="KAH3723589.1"/>
    </source>
</evidence>
<proteinExistence type="predicted"/>
<keyword evidence="2" id="KW-1185">Reference proteome</keyword>
<reference evidence="1" key="1">
    <citation type="journal article" date="2019" name="bioRxiv">
        <title>The Genome of the Zebra Mussel, Dreissena polymorpha: A Resource for Invasive Species Research.</title>
        <authorList>
            <person name="McCartney M.A."/>
            <person name="Auch B."/>
            <person name="Kono T."/>
            <person name="Mallez S."/>
            <person name="Zhang Y."/>
            <person name="Obille A."/>
            <person name="Becker A."/>
            <person name="Abrahante J.E."/>
            <person name="Garbe J."/>
            <person name="Badalamenti J.P."/>
            <person name="Herman A."/>
            <person name="Mangelson H."/>
            <person name="Liachko I."/>
            <person name="Sullivan S."/>
            <person name="Sone E.D."/>
            <person name="Koren S."/>
            <person name="Silverstein K.A.T."/>
            <person name="Beckman K.B."/>
            <person name="Gohl D.M."/>
        </authorList>
    </citation>
    <scope>NUCLEOTIDE SEQUENCE</scope>
    <source>
        <strain evidence="1">Duluth1</strain>
        <tissue evidence="1">Whole animal</tissue>
    </source>
</reference>
<dbReference type="EMBL" id="JAIWYP010000012">
    <property type="protein sequence ID" value="KAH3723589.1"/>
    <property type="molecule type" value="Genomic_DNA"/>
</dbReference>
<name>A0A9D4CE95_DREPO</name>
<evidence type="ECO:0000313" key="2">
    <source>
        <dbReference type="Proteomes" id="UP000828390"/>
    </source>
</evidence>
<sequence length="54" mass="6033">MFPSKVSLSTRHWCGVLLFIAHFEGGETLAYGKHGRMSNVKDGNTCVWITQTYG</sequence>
<reference evidence="1" key="2">
    <citation type="submission" date="2020-11" db="EMBL/GenBank/DDBJ databases">
        <authorList>
            <person name="McCartney M.A."/>
            <person name="Auch B."/>
            <person name="Kono T."/>
            <person name="Mallez S."/>
            <person name="Becker A."/>
            <person name="Gohl D.M."/>
            <person name="Silverstein K.A.T."/>
            <person name="Koren S."/>
            <person name="Bechman K.B."/>
            <person name="Herman A."/>
            <person name="Abrahante J.E."/>
            <person name="Garbe J."/>
        </authorList>
    </citation>
    <scope>NUCLEOTIDE SEQUENCE</scope>
    <source>
        <strain evidence="1">Duluth1</strain>
        <tissue evidence="1">Whole animal</tissue>
    </source>
</reference>
<comment type="caution">
    <text evidence="1">The sequence shown here is derived from an EMBL/GenBank/DDBJ whole genome shotgun (WGS) entry which is preliminary data.</text>
</comment>
<accession>A0A9D4CE95</accession>
<dbReference type="AlphaFoldDB" id="A0A9D4CE95"/>
<protein>
    <submittedName>
        <fullName evidence="1">Uncharacterized protein</fullName>
    </submittedName>
</protein>
<dbReference type="Proteomes" id="UP000828390">
    <property type="component" value="Unassembled WGS sequence"/>
</dbReference>
<organism evidence="1 2">
    <name type="scientific">Dreissena polymorpha</name>
    <name type="common">Zebra mussel</name>
    <name type="synonym">Mytilus polymorpha</name>
    <dbReference type="NCBI Taxonomy" id="45954"/>
    <lineage>
        <taxon>Eukaryota</taxon>
        <taxon>Metazoa</taxon>
        <taxon>Spiralia</taxon>
        <taxon>Lophotrochozoa</taxon>
        <taxon>Mollusca</taxon>
        <taxon>Bivalvia</taxon>
        <taxon>Autobranchia</taxon>
        <taxon>Heteroconchia</taxon>
        <taxon>Euheterodonta</taxon>
        <taxon>Imparidentia</taxon>
        <taxon>Neoheterodontei</taxon>
        <taxon>Myida</taxon>
        <taxon>Dreissenoidea</taxon>
        <taxon>Dreissenidae</taxon>
        <taxon>Dreissena</taxon>
    </lineage>
</organism>
<gene>
    <name evidence="1" type="ORF">DPMN_049380</name>
</gene>